<evidence type="ECO:0000313" key="2">
    <source>
        <dbReference type="EMBL" id="GMH74054.1"/>
    </source>
</evidence>
<sequence>MPATDTSVVTPSQQENVDSRGIDKEWMISFTAAMFPFCSFCYAHQRGLTLGVLKAVYRTVGVYGFFALPFITLTMEKSVYDSVQAFQGKEVENVDYGQGENAPFPSGGGKALPSFSLIAVRKIDENTGEINTKGGLLSIDKILANIKNITKDIDNKE</sequence>
<gene>
    <name evidence="2" type="ORF">TrST_g7584</name>
</gene>
<feature type="transmembrane region" description="Helical" evidence="1">
    <location>
        <begin position="55"/>
        <end position="75"/>
    </location>
</feature>
<comment type="caution">
    <text evidence="2">The sequence shown here is derived from an EMBL/GenBank/DDBJ whole genome shotgun (WGS) entry which is preliminary data.</text>
</comment>
<protein>
    <submittedName>
        <fullName evidence="2">Uncharacterized protein</fullName>
    </submittedName>
</protein>
<dbReference type="Proteomes" id="UP001165085">
    <property type="component" value="Unassembled WGS sequence"/>
</dbReference>
<evidence type="ECO:0000313" key="3">
    <source>
        <dbReference type="Proteomes" id="UP001165085"/>
    </source>
</evidence>
<keyword evidence="1" id="KW-0812">Transmembrane</keyword>
<dbReference type="AlphaFoldDB" id="A0A9W7ALT8"/>
<organism evidence="2 3">
    <name type="scientific">Triparma strigata</name>
    <dbReference type="NCBI Taxonomy" id="1606541"/>
    <lineage>
        <taxon>Eukaryota</taxon>
        <taxon>Sar</taxon>
        <taxon>Stramenopiles</taxon>
        <taxon>Ochrophyta</taxon>
        <taxon>Bolidophyceae</taxon>
        <taxon>Parmales</taxon>
        <taxon>Triparmaceae</taxon>
        <taxon>Triparma</taxon>
    </lineage>
</organism>
<feature type="transmembrane region" description="Helical" evidence="1">
    <location>
        <begin position="26"/>
        <end position="43"/>
    </location>
</feature>
<dbReference type="EMBL" id="BRXY01000175">
    <property type="protein sequence ID" value="GMH74054.1"/>
    <property type="molecule type" value="Genomic_DNA"/>
</dbReference>
<name>A0A9W7ALT8_9STRA</name>
<dbReference type="OrthoDB" id="204461at2759"/>
<keyword evidence="1" id="KW-1133">Transmembrane helix</keyword>
<accession>A0A9W7ALT8</accession>
<keyword evidence="3" id="KW-1185">Reference proteome</keyword>
<proteinExistence type="predicted"/>
<evidence type="ECO:0000256" key="1">
    <source>
        <dbReference type="SAM" id="Phobius"/>
    </source>
</evidence>
<reference evidence="3" key="1">
    <citation type="journal article" date="2023" name="Commun. Biol.">
        <title>Genome analysis of Parmales, the sister group of diatoms, reveals the evolutionary specialization of diatoms from phago-mixotrophs to photoautotrophs.</title>
        <authorList>
            <person name="Ban H."/>
            <person name="Sato S."/>
            <person name="Yoshikawa S."/>
            <person name="Yamada K."/>
            <person name="Nakamura Y."/>
            <person name="Ichinomiya M."/>
            <person name="Sato N."/>
            <person name="Blanc-Mathieu R."/>
            <person name="Endo H."/>
            <person name="Kuwata A."/>
            <person name="Ogata H."/>
        </authorList>
    </citation>
    <scope>NUCLEOTIDE SEQUENCE [LARGE SCALE GENOMIC DNA]</scope>
    <source>
        <strain evidence="3">NIES 3701</strain>
    </source>
</reference>
<keyword evidence="1" id="KW-0472">Membrane</keyword>